<proteinExistence type="predicted"/>
<evidence type="ECO:0000313" key="4">
    <source>
        <dbReference type="Proteomes" id="UP000559256"/>
    </source>
</evidence>
<dbReference type="AlphaFoldDB" id="A0A8H5CQJ0"/>
<feature type="compositionally biased region" description="Low complexity" evidence="1">
    <location>
        <begin position="322"/>
        <end position="331"/>
    </location>
</feature>
<feature type="transmembrane region" description="Helical" evidence="2">
    <location>
        <begin position="216"/>
        <end position="234"/>
    </location>
</feature>
<feature type="transmembrane region" description="Helical" evidence="2">
    <location>
        <begin position="66"/>
        <end position="88"/>
    </location>
</feature>
<organism evidence="3 4">
    <name type="scientific">Tetrapyrgos nigripes</name>
    <dbReference type="NCBI Taxonomy" id="182062"/>
    <lineage>
        <taxon>Eukaryota</taxon>
        <taxon>Fungi</taxon>
        <taxon>Dikarya</taxon>
        <taxon>Basidiomycota</taxon>
        <taxon>Agaricomycotina</taxon>
        <taxon>Agaricomycetes</taxon>
        <taxon>Agaricomycetidae</taxon>
        <taxon>Agaricales</taxon>
        <taxon>Marasmiineae</taxon>
        <taxon>Marasmiaceae</taxon>
        <taxon>Tetrapyrgos</taxon>
    </lineage>
</organism>
<dbReference type="Proteomes" id="UP000559256">
    <property type="component" value="Unassembled WGS sequence"/>
</dbReference>
<keyword evidence="2" id="KW-1133">Transmembrane helix</keyword>
<accession>A0A8H5CQJ0</accession>
<gene>
    <name evidence="3" type="ORF">D9758_011904</name>
</gene>
<name>A0A8H5CQJ0_9AGAR</name>
<keyword evidence="2" id="KW-0472">Membrane</keyword>
<dbReference type="OrthoDB" id="3038990at2759"/>
<comment type="caution">
    <text evidence="3">The sequence shown here is derived from an EMBL/GenBank/DDBJ whole genome shotgun (WGS) entry which is preliminary data.</text>
</comment>
<sequence length="399" mass="43451">MESPGNETQWPILNPLTPDIFFPPNILVAALAATYLVVGVTGMFLWDMLSHVGMDWRLLFEYRVGLPTFVYFLSRISTMAYLIVQTIFVTAPLPDCNKAVFAQLGCYFVAAASTSFLFFLRIRAIYNGARFVIIVYSLLWLLNLGCYILTFFTVGGMNIGISAKLYTSHNISVNAGTTTERRSWRNGFAIVRDVKQFFSGNNLPRLSRTLLKDGQVYYLVVFLTTALIILLNFTPSPAPAFHLMTITPHIALANSMAGYVYRNVRFGIIREGELSNAIGSVPVSINPSLPDFRVPGFGGVGSHVNGRSGSGTAGSDIGTHGNGNVNRNGSNHGHGHGHDSGYGSPYVGSAIGHARTRSRSGSMGTRYTGTYAAGRHPIQASSLPRKVSFSDSIPDFVVR</sequence>
<reference evidence="3 4" key="1">
    <citation type="journal article" date="2020" name="ISME J.">
        <title>Uncovering the hidden diversity of litter-decomposition mechanisms in mushroom-forming fungi.</title>
        <authorList>
            <person name="Floudas D."/>
            <person name="Bentzer J."/>
            <person name="Ahren D."/>
            <person name="Johansson T."/>
            <person name="Persson P."/>
            <person name="Tunlid A."/>
        </authorList>
    </citation>
    <scope>NUCLEOTIDE SEQUENCE [LARGE SCALE GENOMIC DNA]</scope>
    <source>
        <strain evidence="3 4">CBS 291.85</strain>
    </source>
</reference>
<dbReference type="EMBL" id="JAACJM010000108">
    <property type="protein sequence ID" value="KAF5345783.1"/>
    <property type="molecule type" value="Genomic_DNA"/>
</dbReference>
<feature type="transmembrane region" description="Helical" evidence="2">
    <location>
        <begin position="131"/>
        <end position="152"/>
    </location>
</feature>
<feature type="region of interest" description="Disordered" evidence="1">
    <location>
        <begin position="308"/>
        <end position="368"/>
    </location>
</feature>
<evidence type="ECO:0000256" key="2">
    <source>
        <dbReference type="SAM" id="Phobius"/>
    </source>
</evidence>
<keyword evidence="2" id="KW-0812">Transmembrane</keyword>
<feature type="transmembrane region" description="Helical" evidence="2">
    <location>
        <begin position="100"/>
        <end position="119"/>
    </location>
</feature>
<evidence type="ECO:0000256" key="1">
    <source>
        <dbReference type="SAM" id="MobiDB-lite"/>
    </source>
</evidence>
<protein>
    <submittedName>
        <fullName evidence="3">Uncharacterized protein</fullName>
    </submittedName>
</protein>
<keyword evidence="4" id="KW-1185">Reference proteome</keyword>
<feature type="compositionally biased region" description="Low complexity" evidence="1">
    <location>
        <begin position="359"/>
        <end position="368"/>
    </location>
</feature>
<evidence type="ECO:0000313" key="3">
    <source>
        <dbReference type="EMBL" id="KAF5345783.1"/>
    </source>
</evidence>
<feature type="transmembrane region" description="Helical" evidence="2">
    <location>
        <begin position="20"/>
        <end position="46"/>
    </location>
</feature>